<evidence type="ECO:0000313" key="1">
    <source>
        <dbReference type="EMBL" id="KAJ7350637.1"/>
    </source>
</evidence>
<comment type="caution">
    <text evidence="1">The sequence shown here is derived from an EMBL/GenBank/DDBJ whole genome shotgun (WGS) entry which is preliminary data.</text>
</comment>
<feature type="non-terminal residue" evidence="1">
    <location>
        <position position="1"/>
    </location>
</feature>
<evidence type="ECO:0000313" key="2">
    <source>
        <dbReference type="Proteomes" id="UP001218218"/>
    </source>
</evidence>
<gene>
    <name evidence="1" type="ORF">DFH08DRAFT_621004</name>
</gene>
<accession>A0AAD7A6P2</accession>
<sequence>VENTLFKVPRFQFERHSGIFAIMLSSLSQDVEGAKGSSDETPFELDGIKCVDFRRLLGVLYPMTAIPKTPTLSKDEWISVLKLANLWDFIEVRNLAIEQLTLYAGSLDCIERILFARQFDVSAWLRSGFVELARRKAIISREEGGRIGWDVALQISRLR</sequence>
<dbReference type="EMBL" id="JARIHO010000014">
    <property type="protein sequence ID" value="KAJ7350637.1"/>
    <property type="molecule type" value="Genomic_DNA"/>
</dbReference>
<evidence type="ECO:0008006" key="3">
    <source>
        <dbReference type="Google" id="ProtNLM"/>
    </source>
</evidence>
<proteinExistence type="predicted"/>
<dbReference type="Gene3D" id="3.30.710.10">
    <property type="entry name" value="Potassium Channel Kv1.1, Chain A"/>
    <property type="match status" value="1"/>
</dbReference>
<organism evidence="1 2">
    <name type="scientific">Mycena albidolilacea</name>
    <dbReference type="NCBI Taxonomy" id="1033008"/>
    <lineage>
        <taxon>Eukaryota</taxon>
        <taxon>Fungi</taxon>
        <taxon>Dikarya</taxon>
        <taxon>Basidiomycota</taxon>
        <taxon>Agaricomycotina</taxon>
        <taxon>Agaricomycetes</taxon>
        <taxon>Agaricomycetidae</taxon>
        <taxon>Agaricales</taxon>
        <taxon>Marasmiineae</taxon>
        <taxon>Mycenaceae</taxon>
        <taxon>Mycena</taxon>
    </lineage>
</organism>
<dbReference type="AlphaFoldDB" id="A0AAD7A6P2"/>
<feature type="non-terminal residue" evidence="1">
    <location>
        <position position="159"/>
    </location>
</feature>
<dbReference type="InterPro" id="IPR011333">
    <property type="entry name" value="SKP1/BTB/POZ_sf"/>
</dbReference>
<keyword evidence="2" id="KW-1185">Reference proteome</keyword>
<dbReference type="Proteomes" id="UP001218218">
    <property type="component" value="Unassembled WGS sequence"/>
</dbReference>
<protein>
    <recommendedName>
        <fullName evidence="3">BTB domain-containing protein</fullName>
    </recommendedName>
</protein>
<reference evidence="1" key="1">
    <citation type="submission" date="2023-03" db="EMBL/GenBank/DDBJ databases">
        <title>Massive genome expansion in bonnet fungi (Mycena s.s.) driven by repeated elements and novel gene families across ecological guilds.</title>
        <authorList>
            <consortium name="Lawrence Berkeley National Laboratory"/>
            <person name="Harder C.B."/>
            <person name="Miyauchi S."/>
            <person name="Viragh M."/>
            <person name="Kuo A."/>
            <person name="Thoen E."/>
            <person name="Andreopoulos B."/>
            <person name="Lu D."/>
            <person name="Skrede I."/>
            <person name="Drula E."/>
            <person name="Henrissat B."/>
            <person name="Morin E."/>
            <person name="Kohler A."/>
            <person name="Barry K."/>
            <person name="LaButti K."/>
            <person name="Morin E."/>
            <person name="Salamov A."/>
            <person name="Lipzen A."/>
            <person name="Mereny Z."/>
            <person name="Hegedus B."/>
            <person name="Baldrian P."/>
            <person name="Stursova M."/>
            <person name="Weitz H."/>
            <person name="Taylor A."/>
            <person name="Grigoriev I.V."/>
            <person name="Nagy L.G."/>
            <person name="Martin F."/>
            <person name="Kauserud H."/>
        </authorList>
    </citation>
    <scope>NUCLEOTIDE SEQUENCE</scope>
    <source>
        <strain evidence="1">CBHHK002</strain>
    </source>
</reference>
<name>A0AAD7A6P2_9AGAR</name>